<evidence type="ECO:0000256" key="3">
    <source>
        <dbReference type="ARBA" id="ARBA00022723"/>
    </source>
</evidence>
<dbReference type="Pfam" id="PF00459">
    <property type="entry name" value="Inositol_P"/>
    <property type="match status" value="1"/>
</dbReference>
<evidence type="ECO:0000256" key="6">
    <source>
        <dbReference type="PIRSR" id="PIRSR600760-2"/>
    </source>
</evidence>
<comment type="caution">
    <text evidence="7">The sequence shown here is derived from an EMBL/GenBank/DDBJ whole genome shotgun (WGS) entry which is preliminary data.</text>
</comment>
<feature type="binding site" evidence="6">
    <location>
        <position position="290"/>
    </location>
    <ligand>
        <name>Mg(2+)</name>
        <dbReference type="ChEBI" id="CHEBI:18420"/>
        <label>1</label>
        <note>catalytic</note>
    </ligand>
</feature>
<feature type="binding site" evidence="6">
    <location>
        <position position="134"/>
    </location>
    <ligand>
        <name>Mg(2+)</name>
        <dbReference type="ChEBI" id="CHEBI:18420"/>
        <label>1</label>
        <note>catalytic</note>
    </ligand>
</feature>
<feature type="binding site" evidence="6">
    <location>
        <position position="135"/>
    </location>
    <ligand>
        <name>Mg(2+)</name>
        <dbReference type="ChEBI" id="CHEBI:18420"/>
        <label>1</label>
        <note>catalytic</note>
    </ligand>
</feature>
<sequence>MDSPYSRELTVAFGALQNAARLSQSIVSSNDKGVIEKEDLSPVTVADFAVQALLTATVKDAFPEDRVVGEEDASDLRKNPVLMGRVWELLNRNSDTTQCKLPTTREQMCDLIDECGASSPGGQGSGRTWIFDPIDGTKTYVRGELYAINMALLLDGKQVAGIVACPNMSLDATAPLRNENIDPTGQGCIVFAVKDHGAYIRPLSGSLKDIQPKKLARHAEGQAIRFVTSISIVDSAVDGVHEIVADRLNASFPGCDLVPWVLRWAVLAMGLGNTTVWVYKRKDRFAKAWDHAGAMLLFEEAGGKITDVRGELIDLSAGRKISRNFGFVAAPADIHGRVLQTVHDVLREQGKQEYLA</sequence>
<dbReference type="GO" id="GO:0046872">
    <property type="term" value="F:metal ion binding"/>
    <property type="evidence" value="ECO:0007669"/>
    <property type="project" value="UniProtKB-KW"/>
</dbReference>
<dbReference type="GO" id="GO:0008441">
    <property type="term" value="F:3'(2'),5'-bisphosphate nucleotidase activity"/>
    <property type="evidence" value="ECO:0007669"/>
    <property type="project" value="TreeGrafter"/>
</dbReference>
<dbReference type="STRING" id="78410.A0A0P7BCX8"/>
<dbReference type="PANTHER" id="PTHR43200:SF2">
    <property type="entry name" value="3'(2'),5'-BISPHOSPHATE NUCLEOTIDASE"/>
    <property type="match status" value="1"/>
</dbReference>
<dbReference type="SUPFAM" id="SSF56655">
    <property type="entry name" value="Carbohydrate phosphatase"/>
    <property type="match status" value="1"/>
</dbReference>
<dbReference type="InterPro" id="IPR051090">
    <property type="entry name" value="Inositol_monoP_superfamily"/>
</dbReference>
<keyword evidence="3 6" id="KW-0479">Metal-binding</keyword>
<proteinExistence type="inferred from homology"/>
<comment type="similarity">
    <text evidence="2">Belongs to the inositol monophosphatase superfamily.</text>
</comment>
<reference evidence="7 8" key="1">
    <citation type="submission" date="2015-09" db="EMBL/GenBank/DDBJ databases">
        <title>Draft genome of a European isolate of the apple canker pathogen Neonectria ditissima.</title>
        <authorList>
            <person name="Gomez-Cortecero A."/>
            <person name="Harrison R.J."/>
            <person name="Armitage A.D."/>
        </authorList>
    </citation>
    <scope>NUCLEOTIDE SEQUENCE [LARGE SCALE GENOMIC DNA]</scope>
    <source>
        <strain evidence="7 8">R09/05</strain>
    </source>
</reference>
<evidence type="ECO:0000313" key="8">
    <source>
        <dbReference type="Proteomes" id="UP000050424"/>
    </source>
</evidence>
<evidence type="ECO:0000313" key="7">
    <source>
        <dbReference type="EMBL" id="KPM43443.1"/>
    </source>
</evidence>
<gene>
    <name evidence="7" type="ORF">AK830_g3105</name>
</gene>
<organism evidence="7 8">
    <name type="scientific">Neonectria ditissima</name>
    <dbReference type="NCBI Taxonomy" id="78410"/>
    <lineage>
        <taxon>Eukaryota</taxon>
        <taxon>Fungi</taxon>
        <taxon>Dikarya</taxon>
        <taxon>Ascomycota</taxon>
        <taxon>Pezizomycotina</taxon>
        <taxon>Sordariomycetes</taxon>
        <taxon>Hypocreomycetidae</taxon>
        <taxon>Hypocreales</taxon>
        <taxon>Nectriaceae</taxon>
        <taxon>Neonectria</taxon>
    </lineage>
</organism>
<evidence type="ECO:0000256" key="1">
    <source>
        <dbReference type="ARBA" id="ARBA00001946"/>
    </source>
</evidence>
<comment type="cofactor">
    <cofactor evidence="1 6">
        <name>Mg(2+)</name>
        <dbReference type="ChEBI" id="CHEBI:18420"/>
    </cofactor>
</comment>
<dbReference type="GO" id="GO:0000103">
    <property type="term" value="P:sulfate assimilation"/>
    <property type="evidence" value="ECO:0007669"/>
    <property type="project" value="TreeGrafter"/>
</dbReference>
<dbReference type="CDD" id="cd01517">
    <property type="entry name" value="PAP_phosphatase"/>
    <property type="match status" value="1"/>
</dbReference>
<dbReference type="PRINTS" id="PR00377">
    <property type="entry name" value="IMPHPHTASES"/>
</dbReference>
<name>A0A0P7BCX8_9HYPO</name>
<feature type="binding site" evidence="6">
    <location>
        <position position="70"/>
    </location>
    <ligand>
        <name>Mg(2+)</name>
        <dbReference type="ChEBI" id="CHEBI:18420"/>
        <label>1</label>
        <note>catalytic</note>
    </ligand>
</feature>
<evidence type="ECO:0000256" key="4">
    <source>
        <dbReference type="ARBA" id="ARBA00022801"/>
    </source>
</evidence>
<dbReference type="EMBL" id="LKCW01000033">
    <property type="protein sequence ID" value="KPM43443.1"/>
    <property type="molecule type" value="Genomic_DNA"/>
</dbReference>
<protein>
    <recommendedName>
        <fullName evidence="9">3'(2'),5'-bisphosphate nucleotidase</fullName>
    </recommendedName>
</protein>
<keyword evidence="4" id="KW-0378">Hydrolase</keyword>
<dbReference type="OrthoDB" id="411145at2759"/>
<dbReference type="PANTHER" id="PTHR43200">
    <property type="entry name" value="PHOSPHATASE"/>
    <property type="match status" value="1"/>
</dbReference>
<dbReference type="AlphaFoldDB" id="A0A0P7BCX8"/>
<evidence type="ECO:0008006" key="9">
    <source>
        <dbReference type="Google" id="ProtNLM"/>
    </source>
</evidence>
<keyword evidence="8" id="KW-1185">Reference proteome</keyword>
<dbReference type="Gene3D" id="3.40.190.80">
    <property type="match status" value="1"/>
</dbReference>
<dbReference type="Gene3D" id="3.30.540.10">
    <property type="entry name" value="Fructose-1,6-Bisphosphatase, subunit A, domain 1"/>
    <property type="match status" value="1"/>
</dbReference>
<accession>A0A0P7BCX8</accession>
<evidence type="ECO:0000256" key="2">
    <source>
        <dbReference type="ARBA" id="ARBA00009759"/>
    </source>
</evidence>
<dbReference type="InterPro" id="IPR000760">
    <property type="entry name" value="Inositol_monophosphatase-like"/>
</dbReference>
<keyword evidence="5 6" id="KW-0460">Magnesium</keyword>
<evidence type="ECO:0000256" key="5">
    <source>
        <dbReference type="ARBA" id="ARBA00022842"/>
    </source>
</evidence>
<feature type="binding site" evidence="6">
    <location>
        <position position="132"/>
    </location>
    <ligand>
        <name>Mg(2+)</name>
        <dbReference type="ChEBI" id="CHEBI:18420"/>
        <label>1</label>
        <note>catalytic</note>
    </ligand>
</feature>
<dbReference type="Proteomes" id="UP000050424">
    <property type="component" value="Unassembled WGS sequence"/>
</dbReference>